<reference evidence="2" key="1">
    <citation type="submission" date="2021-01" db="EMBL/GenBank/DDBJ databases">
        <title>Genome public.</title>
        <authorList>
            <person name="Liu C."/>
            <person name="Sun Q."/>
        </authorList>
    </citation>
    <scope>NUCLEOTIDE SEQUENCE</scope>
    <source>
        <strain evidence="2">M6</strain>
    </source>
</reference>
<dbReference type="EMBL" id="JAEQMG010000166">
    <property type="protein sequence ID" value="MBK6090002.1"/>
    <property type="molecule type" value="Genomic_DNA"/>
</dbReference>
<dbReference type="Gene3D" id="3.40.1390.20">
    <property type="entry name" value="HprK N-terminal domain-like"/>
    <property type="match status" value="1"/>
</dbReference>
<feature type="domain" description="DRTGG" evidence="1">
    <location>
        <begin position="7"/>
        <end position="106"/>
    </location>
</feature>
<dbReference type="AlphaFoldDB" id="A0A935C5A2"/>
<proteinExistence type="predicted"/>
<evidence type="ECO:0000313" key="3">
    <source>
        <dbReference type="Proteomes" id="UP000633365"/>
    </source>
</evidence>
<dbReference type="InterPro" id="IPR028979">
    <property type="entry name" value="Ser_kin/Pase_Hpr-like_N_sf"/>
</dbReference>
<dbReference type="Pfam" id="PF07085">
    <property type="entry name" value="DRTGG"/>
    <property type="match status" value="1"/>
</dbReference>
<accession>A0A935C5A2</accession>
<sequence length="109" mass="11999">MNVKEFAEKLDLKVLVEGDTEREITGCYIGDLLSWVMGRAPEDSAWLTVMGNINSIAVATLADVSCIVLVENAALDENARAKAEMHEVNILLSKENSYHLAVKLHELLS</sequence>
<protein>
    <recommendedName>
        <fullName evidence="1">DRTGG domain-containing protein</fullName>
    </recommendedName>
</protein>
<comment type="caution">
    <text evidence="2">The sequence shown here is derived from an EMBL/GenBank/DDBJ whole genome shotgun (WGS) entry which is preliminary data.</text>
</comment>
<evidence type="ECO:0000313" key="2">
    <source>
        <dbReference type="EMBL" id="MBK6090002.1"/>
    </source>
</evidence>
<organism evidence="2 3">
    <name type="scientific">Ruminococcus difficilis</name>
    <dbReference type="NCBI Taxonomy" id="2763069"/>
    <lineage>
        <taxon>Bacteria</taxon>
        <taxon>Bacillati</taxon>
        <taxon>Bacillota</taxon>
        <taxon>Clostridia</taxon>
        <taxon>Eubacteriales</taxon>
        <taxon>Oscillospiraceae</taxon>
        <taxon>Ruminococcus</taxon>
    </lineage>
</organism>
<name>A0A935C5A2_9FIRM</name>
<dbReference type="SUPFAM" id="SSF75138">
    <property type="entry name" value="HprK N-terminal domain-like"/>
    <property type="match status" value="1"/>
</dbReference>
<dbReference type="Proteomes" id="UP000633365">
    <property type="component" value="Unassembled WGS sequence"/>
</dbReference>
<gene>
    <name evidence="2" type="ORF">JKK62_15355</name>
</gene>
<evidence type="ECO:0000259" key="1">
    <source>
        <dbReference type="Pfam" id="PF07085"/>
    </source>
</evidence>
<dbReference type="InterPro" id="IPR010766">
    <property type="entry name" value="DRTGG"/>
</dbReference>
<dbReference type="RefSeq" id="WP_201428702.1">
    <property type="nucleotide sequence ID" value="NZ_JAEQMG010000166.1"/>
</dbReference>
<keyword evidence="3" id="KW-1185">Reference proteome</keyword>